<dbReference type="Gene3D" id="1.10.260.40">
    <property type="entry name" value="lambda repressor-like DNA-binding domains"/>
    <property type="match status" value="1"/>
</dbReference>
<dbReference type="PANTHER" id="PTHR30146">
    <property type="entry name" value="LACI-RELATED TRANSCRIPTIONAL REPRESSOR"/>
    <property type="match status" value="1"/>
</dbReference>
<dbReference type="CDD" id="cd01392">
    <property type="entry name" value="HTH_LacI"/>
    <property type="match status" value="1"/>
</dbReference>
<dbReference type="Gene3D" id="3.40.50.2300">
    <property type="match status" value="2"/>
</dbReference>
<evidence type="ECO:0000259" key="6">
    <source>
        <dbReference type="PROSITE" id="PS50943"/>
    </source>
</evidence>
<evidence type="ECO:0000256" key="4">
    <source>
        <dbReference type="ARBA" id="ARBA00023163"/>
    </source>
</evidence>
<dbReference type="PROSITE" id="PS50943">
    <property type="entry name" value="HTH_CROC1"/>
    <property type="match status" value="1"/>
</dbReference>
<dbReference type="GO" id="GO:0000976">
    <property type="term" value="F:transcription cis-regulatory region binding"/>
    <property type="evidence" value="ECO:0007669"/>
    <property type="project" value="TreeGrafter"/>
</dbReference>
<feature type="domain" description="HTH cro/C1-type" evidence="6">
    <location>
        <begin position="3"/>
        <end position="46"/>
    </location>
</feature>
<dbReference type="SUPFAM" id="SSF53822">
    <property type="entry name" value="Periplasmic binding protein-like I"/>
    <property type="match status" value="1"/>
</dbReference>
<protein>
    <submittedName>
        <fullName evidence="7">LacI family transcriptional regulator</fullName>
    </submittedName>
</protein>
<dbReference type="InterPro" id="IPR000843">
    <property type="entry name" value="HTH_LacI"/>
</dbReference>
<keyword evidence="3" id="KW-0238">DNA-binding</keyword>
<dbReference type="AlphaFoldDB" id="A0A7X8GZE8"/>
<keyword evidence="2" id="KW-0805">Transcription regulation</keyword>
<dbReference type="InterPro" id="IPR046335">
    <property type="entry name" value="LacI/GalR-like_sensor"/>
</dbReference>
<dbReference type="Proteomes" id="UP000541058">
    <property type="component" value="Unassembled WGS sequence"/>
</dbReference>
<evidence type="ECO:0000256" key="2">
    <source>
        <dbReference type="ARBA" id="ARBA00023015"/>
    </source>
</evidence>
<comment type="caution">
    <text evidence="7">The sequence shown here is derived from an EMBL/GenBank/DDBJ whole genome shotgun (WGS) entry which is preliminary data.</text>
</comment>
<dbReference type="SUPFAM" id="SSF47413">
    <property type="entry name" value="lambda repressor-like DNA-binding domains"/>
    <property type="match status" value="1"/>
</dbReference>
<feature type="domain" description="HTH lacI-type" evidence="5">
    <location>
        <begin position="2"/>
        <end position="46"/>
    </location>
</feature>
<sequence>MATIQDIADEVGISKAAVSRILNKKGSFSKETIEKVFQTAKKLNYILPNDIKQLEEMDFKIIAAVLPLNNIPYYSIFASYLEQAAYSFGYSLMICSSLYDKEKEEALFSLLREKRINGVIYGSFTNDVKLQEDLPIVTVGYQVSESIPVVRSDNYMAGILAAKHLLSKSCKKILYISGNQIGKEMDERYLGFQEEISKYSDIQIFSYFTGVNESKKDIPSVISQMLIEHGDADGLFAESSSLATKCLQISQEIGFNVPQDLKIVGYSNEALASLTYPKISYVKENTKQIAFDVVSTLIDIIEGNQNSIEITKIIPVSFSSNSTT</sequence>
<dbReference type="Pfam" id="PF00356">
    <property type="entry name" value="LacI"/>
    <property type="match status" value="1"/>
</dbReference>
<evidence type="ECO:0000313" key="8">
    <source>
        <dbReference type="Proteomes" id="UP000541058"/>
    </source>
</evidence>
<dbReference type="Pfam" id="PF13377">
    <property type="entry name" value="Peripla_BP_3"/>
    <property type="match status" value="1"/>
</dbReference>
<dbReference type="InterPro" id="IPR028082">
    <property type="entry name" value="Peripla_BP_I"/>
</dbReference>
<dbReference type="PANTHER" id="PTHR30146:SF95">
    <property type="entry name" value="RIBOSE OPERON REPRESSOR"/>
    <property type="match status" value="1"/>
</dbReference>
<dbReference type="EMBL" id="JAAYSM010000055">
    <property type="protein sequence ID" value="NLJ17593.1"/>
    <property type="molecule type" value="Genomic_DNA"/>
</dbReference>
<evidence type="ECO:0000313" key="7">
    <source>
        <dbReference type="EMBL" id="NLJ17593.1"/>
    </source>
</evidence>
<proteinExistence type="predicted"/>
<dbReference type="InterPro" id="IPR010982">
    <property type="entry name" value="Lambda_DNA-bd_dom_sf"/>
</dbReference>
<evidence type="ECO:0000259" key="5">
    <source>
        <dbReference type="PROSITE" id="PS50932"/>
    </source>
</evidence>
<reference evidence="7 8" key="1">
    <citation type="journal article" date="2020" name="Biotechnol. Biofuels">
        <title>New insights from the biogas microbiome by comprehensive genome-resolved metagenomics of nearly 1600 species originating from multiple anaerobic digesters.</title>
        <authorList>
            <person name="Campanaro S."/>
            <person name="Treu L."/>
            <person name="Rodriguez-R L.M."/>
            <person name="Kovalovszki A."/>
            <person name="Ziels R.M."/>
            <person name="Maus I."/>
            <person name="Zhu X."/>
            <person name="Kougias P.G."/>
            <person name="Basile A."/>
            <person name="Luo G."/>
            <person name="Schluter A."/>
            <person name="Konstantinidis K.T."/>
            <person name="Angelidaki I."/>
        </authorList>
    </citation>
    <scope>NUCLEOTIDE SEQUENCE [LARGE SCALE GENOMIC DNA]</scope>
    <source>
        <strain evidence="7">AS23ysBPME_34</strain>
    </source>
</reference>
<dbReference type="RefSeq" id="WP_276646315.1">
    <property type="nucleotide sequence ID" value="NZ_JAAYSM010000055.1"/>
</dbReference>
<gene>
    <name evidence="7" type="ORF">GX355_01910</name>
</gene>
<accession>A0A7X8GZE8</accession>
<keyword evidence="4" id="KW-0804">Transcription</keyword>
<dbReference type="GO" id="GO:0003700">
    <property type="term" value="F:DNA-binding transcription factor activity"/>
    <property type="evidence" value="ECO:0007669"/>
    <property type="project" value="TreeGrafter"/>
</dbReference>
<dbReference type="SMART" id="SM00354">
    <property type="entry name" value="HTH_LACI"/>
    <property type="match status" value="1"/>
</dbReference>
<dbReference type="InterPro" id="IPR001387">
    <property type="entry name" value="Cro/C1-type_HTH"/>
</dbReference>
<keyword evidence="1" id="KW-0678">Repressor</keyword>
<evidence type="ECO:0000256" key="1">
    <source>
        <dbReference type="ARBA" id="ARBA00022491"/>
    </source>
</evidence>
<dbReference type="PROSITE" id="PS50932">
    <property type="entry name" value="HTH_LACI_2"/>
    <property type="match status" value="1"/>
</dbReference>
<name>A0A7X8GZE8_9LACT</name>
<evidence type="ECO:0000256" key="3">
    <source>
        <dbReference type="ARBA" id="ARBA00023125"/>
    </source>
</evidence>
<organism evidence="7 8">
    <name type="scientific">Globicatella sulfidifaciens</name>
    <dbReference type="NCBI Taxonomy" id="136093"/>
    <lineage>
        <taxon>Bacteria</taxon>
        <taxon>Bacillati</taxon>
        <taxon>Bacillota</taxon>
        <taxon>Bacilli</taxon>
        <taxon>Lactobacillales</taxon>
        <taxon>Aerococcaceae</taxon>
        <taxon>Globicatella</taxon>
    </lineage>
</organism>